<dbReference type="Pfam" id="PF00849">
    <property type="entry name" value="PseudoU_synth_2"/>
    <property type="match status" value="1"/>
</dbReference>
<dbReference type="InterPro" id="IPR006145">
    <property type="entry name" value="PsdUridine_synth_RsuA/RluA"/>
</dbReference>
<dbReference type="Pfam" id="PF01479">
    <property type="entry name" value="S4"/>
    <property type="match status" value="1"/>
</dbReference>
<reference evidence="4" key="2">
    <citation type="journal article" date="2021" name="PeerJ">
        <title>Extensive microbial diversity within the chicken gut microbiome revealed by metagenomics and culture.</title>
        <authorList>
            <person name="Gilroy R."/>
            <person name="Ravi A."/>
            <person name="Getino M."/>
            <person name="Pursley I."/>
            <person name="Horton D.L."/>
            <person name="Alikhan N.F."/>
            <person name="Baker D."/>
            <person name="Gharbi K."/>
            <person name="Hall N."/>
            <person name="Watson M."/>
            <person name="Adriaenssens E.M."/>
            <person name="Foster-Nyarko E."/>
            <person name="Jarju S."/>
            <person name="Secka A."/>
            <person name="Antonio M."/>
            <person name="Oren A."/>
            <person name="Chaudhuri R.R."/>
            <person name="La Ragione R."/>
            <person name="Hildebrand F."/>
            <person name="Pallen M.J."/>
        </authorList>
    </citation>
    <scope>NUCLEOTIDE SEQUENCE</scope>
    <source>
        <strain evidence="4">ChiHcec3-11533</strain>
    </source>
</reference>
<dbReference type="InterPro" id="IPR050343">
    <property type="entry name" value="RsuA_PseudoU_synthase"/>
</dbReference>
<dbReference type="InterPro" id="IPR002942">
    <property type="entry name" value="S4_RNA-bd"/>
</dbReference>
<protein>
    <submittedName>
        <fullName evidence="4">rRNA pseudouridine synthase</fullName>
    </submittedName>
</protein>
<sequence>MRLDKLLSVAGMTRTEAKRAVAAGRVQINGVPARDPGAHVKETDVLLDGRPVTPPGELYLMLNKPAGILTATKDARQPTVLSLLPEAFRKRSPGPVGRLDKDVTGLLFLTTDGQLAHRLISPRWAVEKRYRAEIEGAICQRDIEAFAQGLVLSDFVARPAKLFSLGEGLAEVLVTEGKFHQVKRMFAAIGHPVIRLERLEMAGIALDPSLAPGAYRELSDEEITHLYQTVQLERTQ</sequence>
<evidence type="ECO:0000256" key="2">
    <source>
        <dbReference type="PROSITE-ProRule" id="PRU00182"/>
    </source>
</evidence>
<comment type="caution">
    <text evidence="4">The sequence shown here is derived from an EMBL/GenBank/DDBJ whole genome shotgun (WGS) entry which is preliminary data.</text>
</comment>
<evidence type="ECO:0000313" key="5">
    <source>
        <dbReference type="Proteomes" id="UP000824072"/>
    </source>
</evidence>
<dbReference type="InterPro" id="IPR042092">
    <property type="entry name" value="PsdUridine_s_RsuA/RluB/E/F_cat"/>
</dbReference>
<keyword evidence="2" id="KW-0694">RNA-binding</keyword>
<evidence type="ECO:0000259" key="3">
    <source>
        <dbReference type="SMART" id="SM00363"/>
    </source>
</evidence>
<gene>
    <name evidence="4" type="ORF">IAB02_00545</name>
</gene>
<dbReference type="Gene3D" id="3.10.290.10">
    <property type="entry name" value="RNA-binding S4 domain"/>
    <property type="match status" value="1"/>
</dbReference>
<dbReference type="Proteomes" id="UP000824072">
    <property type="component" value="Unassembled WGS sequence"/>
</dbReference>
<dbReference type="PANTHER" id="PTHR47683">
    <property type="entry name" value="PSEUDOURIDINE SYNTHASE FAMILY PROTEIN-RELATED"/>
    <property type="match status" value="1"/>
</dbReference>
<dbReference type="SUPFAM" id="SSF55120">
    <property type="entry name" value="Pseudouridine synthase"/>
    <property type="match status" value="1"/>
</dbReference>
<dbReference type="InterPro" id="IPR020103">
    <property type="entry name" value="PsdUridine_synth_cat_dom_sf"/>
</dbReference>
<dbReference type="NCBIfam" id="TIGR00093">
    <property type="entry name" value="pseudouridine synthase"/>
    <property type="match status" value="1"/>
</dbReference>
<dbReference type="GO" id="GO:0120159">
    <property type="term" value="F:rRNA pseudouridine synthase activity"/>
    <property type="evidence" value="ECO:0007669"/>
    <property type="project" value="UniProtKB-ARBA"/>
</dbReference>
<dbReference type="InterPro" id="IPR000748">
    <property type="entry name" value="PsdUridine_synth_RsuA/RluB/E/F"/>
</dbReference>
<evidence type="ECO:0000256" key="1">
    <source>
        <dbReference type="ARBA" id="ARBA00023235"/>
    </source>
</evidence>
<dbReference type="GO" id="GO:0000455">
    <property type="term" value="P:enzyme-directed rRNA pseudouridine synthesis"/>
    <property type="evidence" value="ECO:0007669"/>
    <property type="project" value="UniProtKB-ARBA"/>
</dbReference>
<dbReference type="PROSITE" id="PS50889">
    <property type="entry name" value="S4"/>
    <property type="match status" value="1"/>
</dbReference>
<dbReference type="CDD" id="cd00165">
    <property type="entry name" value="S4"/>
    <property type="match status" value="1"/>
</dbReference>
<name>A0A9D1LAY4_9FIRM</name>
<dbReference type="SMART" id="SM00363">
    <property type="entry name" value="S4"/>
    <property type="match status" value="1"/>
</dbReference>
<dbReference type="PANTHER" id="PTHR47683:SF4">
    <property type="entry name" value="PSEUDOURIDINE SYNTHASE"/>
    <property type="match status" value="1"/>
</dbReference>
<reference evidence="4" key="1">
    <citation type="submission" date="2020-10" db="EMBL/GenBank/DDBJ databases">
        <authorList>
            <person name="Gilroy R."/>
        </authorList>
    </citation>
    <scope>NUCLEOTIDE SEQUENCE</scope>
    <source>
        <strain evidence="4">ChiHcec3-11533</strain>
    </source>
</reference>
<organism evidence="4 5">
    <name type="scientific">Candidatus Pullichristensenella excrementigallinarum</name>
    <dbReference type="NCBI Taxonomy" id="2840907"/>
    <lineage>
        <taxon>Bacteria</taxon>
        <taxon>Bacillati</taxon>
        <taxon>Bacillota</taxon>
        <taxon>Clostridia</taxon>
        <taxon>Candidatus Pullichristensenella</taxon>
    </lineage>
</organism>
<dbReference type="Gene3D" id="3.30.70.580">
    <property type="entry name" value="Pseudouridine synthase I, catalytic domain, N-terminal subdomain"/>
    <property type="match status" value="1"/>
</dbReference>
<dbReference type="InterPro" id="IPR020094">
    <property type="entry name" value="TruA/RsuA/RluB/E/F_N"/>
</dbReference>
<keyword evidence="1" id="KW-0413">Isomerase</keyword>
<dbReference type="SUPFAM" id="SSF55174">
    <property type="entry name" value="Alpha-L RNA-binding motif"/>
    <property type="match status" value="1"/>
</dbReference>
<dbReference type="EMBL" id="DVMU01000012">
    <property type="protein sequence ID" value="HIU33024.1"/>
    <property type="molecule type" value="Genomic_DNA"/>
</dbReference>
<evidence type="ECO:0000313" key="4">
    <source>
        <dbReference type="EMBL" id="HIU33024.1"/>
    </source>
</evidence>
<proteinExistence type="predicted"/>
<dbReference type="InterPro" id="IPR036986">
    <property type="entry name" value="S4_RNA-bd_sf"/>
</dbReference>
<feature type="domain" description="RNA-binding S4" evidence="3">
    <location>
        <begin position="1"/>
        <end position="66"/>
    </location>
</feature>
<dbReference type="AlphaFoldDB" id="A0A9D1LAY4"/>
<dbReference type="GO" id="GO:0003723">
    <property type="term" value="F:RNA binding"/>
    <property type="evidence" value="ECO:0007669"/>
    <property type="project" value="UniProtKB-KW"/>
</dbReference>
<dbReference type="Gene3D" id="3.30.70.1560">
    <property type="entry name" value="Alpha-L RNA-binding motif"/>
    <property type="match status" value="1"/>
</dbReference>
<accession>A0A9D1LAY4</accession>
<dbReference type="CDD" id="cd02553">
    <property type="entry name" value="PseudoU_synth_RsuA"/>
    <property type="match status" value="1"/>
</dbReference>